<dbReference type="OrthoDB" id="10415929at2759"/>
<accession>A0A9W6ZAW1</accession>
<protein>
    <submittedName>
        <fullName evidence="1">Uncharacterized protein</fullName>
    </submittedName>
</protein>
<proteinExistence type="predicted"/>
<keyword evidence="2" id="KW-1185">Reference proteome</keyword>
<gene>
    <name evidence="1" type="ORF">TrLO_g8662</name>
</gene>
<organism evidence="1 2">
    <name type="scientific">Triparma laevis f. longispina</name>
    <dbReference type="NCBI Taxonomy" id="1714387"/>
    <lineage>
        <taxon>Eukaryota</taxon>
        <taxon>Sar</taxon>
        <taxon>Stramenopiles</taxon>
        <taxon>Ochrophyta</taxon>
        <taxon>Bolidophyceae</taxon>
        <taxon>Parmales</taxon>
        <taxon>Triparmaceae</taxon>
        <taxon>Triparma</taxon>
    </lineage>
</organism>
<sequence>MLSRTLIRSYASTSPALTPLLTSYISLPKLSDAGQQFETALLKKSKLQSIANNRHELFLETIKSQAAELQMIEEDPSLAPEFEKAKKFKDSVADRTHSLFSAYAAAQRSGDVKSLESINSDLQTLERELQLNRSPLESRIEDLKLSPKSEQFIASAVLTRYSEQTKNAIMENLTSSKSDLIEMATGGIKVEEFMKRNGTSGSITLELLKDLTFSSSPISKSEATSQIDTLINQAAEEYVMKPGLQTTEEEVEVYNRFVGEGGEQGRRVLKKLTGCTFEDGNVTVVDCDQLVAFAKDLESKPTFITALVSSHLKTDAVQDPEWTHIFSPAATLTYCAKLAHLSGLKCPKFFAEFGKNLTGIAIHGNMRQVSMAADVVAGAGLKSTEFWKIINDNAKNIAASATSSEAALIADSLRRADVDCEELFKALIPYFDESRVNDMEDYFDKDYLNPSSYPDSTPTLPPNSKNTYSKLTRRIHYTTPTDIANFACAFAHFKYDSKGLFEKVKEFEEVWAVGEEKGRIGWALKTLKYEVEGTRFA</sequence>
<name>A0A9W6ZAW1_9STRA</name>
<dbReference type="EMBL" id="BRXW01000355">
    <property type="protein sequence ID" value="GMH47229.1"/>
    <property type="molecule type" value="Genomic_DNA"/>
</dbReference>
<reference evidence="2" key="1">
    <citation type="journal article" date="2023" name="Commun. Biol.">
        <title>Genome analysis of Parmales, the sister group of diatoms, reveals the evolutionary specialization of diatoms from phago-mixotrophs to photoautotrophs.</title>
        <authorList>
            <person name="Ban H."/>
            <person name="Sato S."/>
            <person name="Yoshikawa S."/>
            <person name="Yamada K."/>
            <person name="Nakamura Y."/>
            <person name="Ichinomiya M."/>
            <person name="Sato N."/>
            <person name="Blanc-Mathieu R."/>
            <person name="Endo H."/>
            <person name="Kuwata A."/>
            <person name="Ogata H."/>
        </authorList>
    </citation>
    <scope>NUCLEOTIDE SEQUENCE [LARGE SCALE GENOMIC DNA]</scope>
    <source>
        <strain evidence="2">NIES 3700</strain>
    </source>
</reference>
<evidence type="ECO:0000313" key="2">
    <source>
        <dbReference type="Proteomes" id="UP001165122"/>
    </source>
</evidence>
<comment type="caution">
    <text evidence="1">The sequence shown here is derived from an EMBL/GenBank/DDBJ whole genome shotgun (WGS) entry which is preliminary data.</text>
</comment>
<dbReference type="AlphaFoldDB" id="A0A9W6ZAW1"/>
<dbReference type="Proteomes" id="UP001165122">
    <property type="component" value="Unassembled WGS sequence"/>
</dbReference>
<evidence type="ECO:0000313" key="1">
    <source>
        <dbReference type="EMBL" id="GMH47229.1"/>
    </source>
</evidence>